<dbReference type="Proteomes" id="UP000523000">
    <property type="component" value="Unassembled WGS sequence"/>
</dbReference>
<organism evidence="2 3">
    <name type="scientific">Paeniglutamicibacter cryotolerans</name>
    <dbReference type="NCBI Taxonomy" id="670079"/>
    <lineage>
        <taxon>Bacteria</taxon>
        <taxon>Bacillati</taxon>
        <taxon>Actinomycetota</taxon>
        <taxon>Actinomycetes</taxon>
        <taxon>Micrococcales</taxon>
        <taxon>Micrococcaceae</taxon>
        <taxon>Paeniglutamicibacter</taxon>
    </lineage>
</organism>
<accession>A0A839QJC5</accession>
<dbReference type="AlphaFoldDB" id="A0A839QJC5"/>
<evidence type="ECO:0000256" key="1">
    <source>
        <dbReference type="SAM" id="SignalP"/>
    </source>
</evidence>
<evidence type="ECO:0008006" key="4">
    <source>
        <dbReference type="Google" id="ProtNLM"/>
    </source>
</evidence>
<reference evidence="2 3" key="1">
    <citation type="submission" date="2020-08" db="EMBL/GenBank/DDBJ databases">
        <title>Sequencing the genomes of 1000 actinobacteria strains.</title>
        <authorList>
            <person name="Klenk H.-P."/>
        </authorList>
    </citation>
    <scope>NUCLEOTIDE SEQUENCE [LARGE SCALE GENOMIC DNA]</scope>
    <source>
        <strain evidence="2 3">DSM 22826</strain>
    </source>
</reference>
<sequence length="534" mass="52960">MSQSLRPRKKTRRVLGALGATGLLLATVAGVSAQAVLTPERAATDPGVPLTALPAGDAMALCPPDVRLVKGSGEAGTDPQYAPASKSAKTAIRATVLSDASGRLPGSALHRLDATVERELDRRLSESDAAELSATGTDGLTRLKARVSSGNTTAGAAYLSAQALGGFETRAAAVRSHASGDGDLAGLAVAGCTAPTADAWLVGAMTTPGSTSVLNLENPSASPATIDISLRGSEGLVDAPNLRGIVLAPGEERAVILAGYAPNQAALSVQVAASGGRVQAVIQQSVLRGLTPGGVDYIGAGAPPATTQVITGIELQDPALAGEISGQQGYDDAVPELQATVPDAEGATIKVRLFGAGGEVRLPGGEQVIAAGNSTVRMALGGLPAGTYTAVLEADNAMAASARIVRGAKAGEPVDTGWLPAAPRLGSEHLLVLPELAAAKLSFSAPLEAGTLELRPLAGDGGVGAVRKVELPAGKTITLNPGDLGGGTVAVLVSASGGASYGSAVLTAGSTGISGMRFPDGPAGQRGVPVDIRN</sequence>
<dbReference type="Pfam" id="PF18986">
    <property type="entry name" value="DUF5719"/>
    <property type="match status" value="1"/>
</dbReference>
<proteinExistence type="predicted"/>
<feature type="chain" id="PRO_5039501258" description="Secreted protein" evidence="1">
    <location>
        <begin position="36"/>
        <end position="534"/>
    </location>
</feature>
<keyword evidence="1" id="KW-0732">Signal</keyword>
<comment type="caution">
    <text evidence="2">The sequence shown here is derived from an EMBL/GenBank/DDBJ whole genome shotgun (WGS) entry which is preliminary data.</text>
</comment>
<evidence type="ECO:0000313" key="2">
    <source>
        <dbReference type="EMBL" id="MBB2995950.1"/>
    </source>
</evidence>
<protein>
    <recommendedName>
        <fullName evidence="4">Secreted protein</fullName>
    </recommendedName>
</protein>
<feature type="signal peptide" evidence="1">
    <location>
        <begin position="1"/>
        <end position="35"/>
    </location>
</feature>
<evidence type="ECO:0000313" key="3">
    <source>
        <dbReference type="Proteomes" id="UP000523000"/>
    </source>
</evidence>
<name>A0A839QJC5_9MICC</name>
<dbReference type="RefSeq" id="WP_183511143.1">
    <property type="nucleotide sequence ID" value="NZ_BAABGK010000042.1"/>
</dbReference>
<dbReference type="InterPro" id="IPR043777">
    <property type="entry name" value="DUF5719"/>
</dbReference>
<gene>
    <name evidence="2" type="ORF">E9229_002141</name>
</gene>
<dbReference type="EMBL" id="JACHVS010000001">
    <property type="protein sequence ID" value="MBB2995950.1"/>
    <property type="molecule type" value="Genomic_DNA"/>
</dbReference>
<keyword evidence="3" id="KW-1185">Reference proteome</keyword>